<dbReference type="EMBL" id="CAKOGL010000023">
    <property type="protein sequence ID" value="CAH2100812.1"/>
    <property type="molecule type" value="Genomic_DNA"/>
</dbReference>
<dbReference type="Proteomes" id="UP001153954">
    <property type="component" value="Unassembled WGS sequence"/>
</dbReference>
<name>A0AAU9UNQ2_EUPED</name>
<accession>A0AAU9UNQ2</accession>
<comment type="caution">
    <text evidence="1">The sequence shown here is derived from an EMBL/GenBank/DDBJ whole genome shotgun (WGS) entry which is preliminary data.</text>
</comment>
<protein>
    <submittedName>
        <fullName evidence="1">Uncharacterized protein</fullName>
    </submittedName>
</protein>
<dbReference type="AlphaFoldDB" id="A0AAU9UNQ2"/>
<keyword evidence="2" id="KW-1185">Reference proteome</keyword>
<organism evidence="1 2">
    <name type="scientific">Euphydryas editha</name>
    <name type="common">Edith's checkerspot</name>
    <dbReference type="NCBI Taxonomy" id="104508"/>
    <lineage>
        <taxon>Eukaryota</taxon>
        <taxon>Metazoa</taxon>
        <taxon>Ecdysozoa</taxon>
        <taxon>Arthropoda</taxon>
        <taxon>Hexapoda</taxon>
        <taxon>Insecta</taxon>
        <taxon>Pterygota</taxon>
        <taxon>Neoptera</taxon>
        <taxon>Endopterygota</taxon>
        <taxon>Lepidoptera</taxon>
        <taxon>Glossata</taxon>
        <taxon>Ditrysia</taxon>
        <taxon>Papilionoidea</taxon>
        <taxon>Nymphalidae</taxon>
        <taxon>Nymphalinae</taxon>
        <taxon>Euphydryas</taxon>
    </lineage>
</organism>
<evidence type="ECO:0000313" key="1">
    <source>
        <dbReference type="EMBL" id="CAH2100812.1"/>
    </source>
</evidence>
<evidence type="ECO:0000313" key="2">
    <source>
        <dbReference type="Proteomes" id="UP001153954"/>
    </source>
</evidence>
<proteinExistence type="predicted"/>
<reference evidence="1" key="1">
    <citation type="submission" date="2022-03" db="EMBL/GenBank/DDBJ databases">
        <authorList>
            <person name="Tunstrom K."/>
        </authorList>
    </citation>
    <scope>NUCLEOTIDE SEQUENCE</scope>
</reference>
<gene>
    <name evidence="1" type="ORF">EEDITHA_LOCUS15629</name>
</gene>
<sequence>MVRVYFILYRSLCMGILSRRMRLDLPIVETTIVETTYGSASELMAAAVLYTYSFEVYENGLLRGSFGGDSGNPKKRLRFNGSFLGGPYEVLLPEVPPNDDNSN</sequence>